<evidence type="ECO:0000313" key="2">
    <source>
        <dbReference type="EMBL" id="ETN76747.1"/>
    </source>
</evidence>
<name>W2T6X8_NECAM</name>
<feature type="region of interest" description="Disordered" evidence="1">
    <location>
        <begin position="72"/>
        <end position="104"/>
    </location>
</feature>
<gene>
    <name evidence="2" type="ORF">NECAME_11492</name>
</gene>
<dbReference type="Proteomes" id="UP000053676">
    <property type="component" value="Unassembled WGS sequence"/>
</dbReference>
<protein>
    <submittedName>
        <fullName evidence="2">Uncharacterized protein</fullName>
    </submittedName>
</protein>
<keyword evidence="3" id="KW-1185">Reference proteome</keyword>
<dbReference type="KEGG" id="nai:NECAME_11492"/>
<dbReference type="AlphaFoldDB" id="W2T6X8"/>
<dbReference type="EMBL" id="KI660211">
    <property type="protein sequence ID" value="ETN76747.1"/>
    <property type="molecule type" value="Genomic_DNA"/>
</dbReference>
<reference evidence="3" key="1">
    <citation type="journal article" date="2014" name="Nat. Genet.">
        <title>Genome of the human hookworm Necator americanus.</title>
        <authorList>
            <person name="Tang Y.T."/>
            <person name="Gao X."/>
            <person name="Rosa B.A."/>
            <person name="Abubucker S."/>
            <person name="Hallsworth-Pepin K."/>
            <person name="Martin J."/>
            <person name="Tyagi R."/>
            <person name="Heizer E."/>
            <person name="Zhang X."/>
            <person name="Bhonagiri-Palsikar V."/>
            <person name="Minx P."/>
            <person name="Warren W.C."/>
            <person name="Wang Q."/>
            <person name="Zhan B."/>
            <person name="Hotez P.J."/>
            <person name="Sternberg P.W."/>
            <person name="Dougall A."/>
            <person name="Gaze S.T."/>
            <person name="Mulvenna J."/>
            <person name="Sotillo J."/>
            <person name="Ranganathan S."/>
            <person name="Rabelo E.M."/>
            <person name="Wilson R.K."/>
            <person name="Felgner P.L."/>
            <person name="Bethony J."/>
            <person name="Hawdon J.M."/>
            <person name="Gasser R.B."/>
            <person name="Loukas A."/>
            <person name="Mitreva M."/>
        </authorList>
    </citation>
    <scope>NUCLEOTIDE SEQUENCE [LARGE SCALE GENOMIC DNA]</scope>
</reference>
<evidence type="ECO:0000256" key="1">
    <source>
        <dbReference type="SAM" id="MobiDB-lite"/>
    </source>
</evidence>
<evidence type="ECO:0000313" key="3">
    <source>
        <dbReference type="Proteomes" id="UP000053676"/>
    </source>
</evidence>
<organism evidence="2 3">
    <name type="scientific">Necator americanus</name>
    <name type="common">Human hookworm</name>
    <dbReference type="NCBI Taxonomy" id="51031"/>
    <lineage>
        <taxon>Eukaryota</taxon>
        <taxon>Metazoa</taxon>
        <taxon>Ecdysozoa</taxon>
        <taxon>Nematoda</taxon>
        <taxon>Chromadorea</taxon>
        <taxon>Rhabditida</taxon>
        <taxon>Rhabditina</taxon>
        <taxon>Rhabditomorpha</taxon>
        <taxon>Strongyloidea</taxon>
        <taxon>Ancylostomatidae</taxon>
        <taxon>Bunostominae</taxon>
        <taxon>Necator</taxon>
    </lineage>
</organism>
<accession>W2T6X8</accession>
<proteinExistence type="predicted"/>
<sequence>MMLRSYTRGLACFDTKFALPNIRLIVSVRLYRIRSHPGNPYIFGHRKSRIKLLHAFAAVCSGYRESTGTKSALRRKIGYQEDKSRSRAHPPNSSNPCRYTRKIRPLSVSSSKRKRLVFDSLAISPFAPDQ</sequence>